<feature type="domain" description="Glycosyltransferase 2-like" evidence="1">
    <location>
        <begin position="11"/>
        <end position="123"/>
    </location>
</feature>
<dbReference type="PANTHER" id="PTHR43685">
    <property type="entry name" value="GLYCOSYLTRANSFERASE"/>
    <property type="match status" value="1"/>
</dbReference>
<name>A0A098BRI4_9NOCA</name>
<dbReference type="RefSeq" id="WP_040274503.1">
    <property type="nucleotide sequence ID" value="NZ_CP023714.1"/>
</dbReference>
<proteinExistence type="predicted"/>
<dbReference type="InterPro" id="IPR050834">
    <property type="entry name" value="Glycosyltransf_2"/>
</dbReference>
<dbReference type="OrthoDB" id="3177103at2"/>
<gene>
    <name evidence="2" type="ORF">RHRU231_820108</name>
</gene>
<organism evidence="2 3">
    <name type="scientific">Rhodococcus ruber</name>
    <dbReference type="NCBI Taxonomy" id="1830"/>
    <lineage>
        <taxon>Bacteria</taxon>
        <taxon>Bacillati</taxon>
        <taxon>Actinomycetota</taxon>
        <taxon>Actinomycetes</taxon>
        <taxon>Mycobacteriales</taxon>
        <taxon>Nocardiaceae</taxon>
        <taxon>Rhodococcus</taxon>
    </lineage>
</organism>
<sequence>MGAESPEPFFSILTTAYRTEQYLPEAIESVLSQTRGDWELIVVDNGYSDDIARIVGTYADDHRIGLIRQANRGYGGGVTAAAGTARGRVLTVLDSDDLLRPDFCERVGAVFEAEPHVAAVGCDATLFGFGDGTERGYLRSISYRNRKRHVDVPLTFSDVLGGIVPYYSGAVRRDVWNAVGGYTAPAGVEEDVLLWLRITAAGWDVRLLDDRLARCRVRADSSSRDPSRVEAFDERLQATFLSLAGGPVQRRAVDPTLRRLRYHQSLRRARWALLEGDVRSARRAARTAFGQKPSLRAATVVSALAVAPGVLRRVHPLKQHLSGTVRRYGVAGARIVRPVRGSG</sequence>
<dbReference type="PANTHER" id="PTHR43685:SF2">
    <property type="entry name" value="GLYCOSYLTRANSFERASE 2-LIKE DOMAIN-CONTAINING PROTEIN"/>
    <property type="match status" value="1"/>
</dbReference>
<dbReference type="AlphaFoldDB" id="A0A098BRI4"/>
<dbReference type="CDD" id="cd00761">
    <property type="entry name" value="Glyco_tranf_GTA_type"/>
    <property type="match status" value="1"/>
</dbReference>
<dbReference type="InterPro" id="IPR001173">
    <property type="entry name" value="Glyco_trans_2-like"/>
</dbReference>
<reference evidence="2 3" key="1">
    <citation type="journal article" date="2014" name="Genome Announc.">
        <title>Draft Genome Sequence of Propane- and Butane-Oxidizing Actinobacterium Rhodococcus ruber IEGM 231.</title>
        <authorList>
            <person name="Ivshina I.B."/>
            <person name="Kuyukina M.S."/>
            <person name="Krivoruchko A.V."/>
            <person name="Barbe V."/>
            <person name="Fischer C."/>
        </authorList>
    </citation>
    <scope>NUCLEOTIDE SEQUENCE [LARGE SCALE GENOMIC DNA]</scope>
</reference>
<evidence type="ECO:0000313" key="3">
    <source>
        <dbReference type="Proteomes" id="UP000042997"/>
    </source>
</evidence>
<dbReference type="Gene3D" id="3.90.550.10">
    <property type="entry name" value="Spore Coat Polysaccharide Biosynthesis Protein SpsA, Chain A"/>
    <property type="match status" value="1"/>
</dbReference>
<evidence type="ECO:0000259" key="1">
    <source>
        <dbReference type="Pfam" id="PF00535"/>
    </source>
</evidence>
<evidence type="ECO:0000313" key="2">
    <source>
        <dbReference type="EMBL" id="CDZ91338.1"/>
    </source>
</evidence>
<keyword evidence="2" id="KW-0328">Glycosyltransferase</keyword>
<dbReference type="EC" id="2.4.-.-" evidence="2"/>
<dbReference type="GO" id="GO:0016757">
    <property type="term" value="F:glycosyltransferase activity"/>
    <property type="evidence" value="ECO:0007669"/>
    <property type="project" value="UniProtKB-KW"/>
</dbReference>
<dbReference type="Pfam" id="PF00535">
    <property type="entry name" value="Glycos_transf_2"/>
    <property type="match status" value="1"/>
</dbReference>
<dbReference type="SUPFAM" id="SSF53448">
    <property type="entry name" value="Nucleotide-diphospho-sugar transferases"/>
    <property type="match status" value="1"/>
</dbReference>
<dbReference type="InterPro" id="IPR029044">
    <property type="entry name" value="Nucleotide-diphossugar_trans"/>
</dbReference>
<accession>A0A098BRI4</accession>
<protein>
    <submittedName>
        <fullName evidence="2">Putative glycosyltransferase</fullName>
        <ecNumber evidence="2">2.4.-.-</ecNumber>
    </submittedName>
</protein>
<dbReference type="EMBL" id="CCSD01000097">
    <property type="protein sequence ID" value="CDZ91338.1"/>
    <property type="molecule type" value="Genomic_DNA"/>
</dbReference>
<keyword evidence="2" id="KW-0808">Transferase</keyword>
<dbReference type="GeneID" id="66834722"/>
<dbReference type="Proteomes" id="UP000042997">
    <property type="component" value="Unassembled WGS sequence"/>
</dbReference>